<organism evidence="1">
    <name type="scientific">Physcomitrium patens</name>
    <name type="common">Spreading-leaved earth moss</name>
    <name type="synonym">Physcomitrella patens</name>
    <dbReference type="NCBI Taxonomy" id="3218"/>
    <lineage>
        <taxon>Eukaryota</taxon>
        <taxon>Viridiplantae</taxon>
        <taxon>Streptophyta</taxon>
        <taxon>Embryophyta</taxon>
        <taxon>Bryophyta</taxon>
        <taxon>Bryophytina</taxon>
        <taxon>Bryopsida</taxon>
        <taxon>Funariidae</taxon>
        <taxon>Funariales</taxon>
        <taxon>Funariaceae</taxon>
        <taxon>Physcomitrium</taxon>
    </lineage>
</organism>
<reference evidence="1 3" key="2">
    <citation type="journal article" date="2018" name="Plant J.">
        <title>The Physcomitrella patens chromosome-scale assembly reveals moss genome structure and evolution.</title>
        <authorList>
            <person name="Lang D."/>
            <person name="Ullrich K.K."/>
            <person name="Murat F."/>
            <person name="Fuchs J."/>
            <person name="Jenkins J."/>
            <person name="Haas F.B."/>
            <person name="Piednoel M."/>
            <person name="Gundlach H."/>
            <person name="Van Bel M."/>
            <person name="Meyberg R."/>
            <person name="Vives C."/>
            <person name="Morata J."/>
            <person name="Symeonidi A."/>
            <person name="Hiss M."/>
            <person name="Muchero W."/>
            <person name="Kamisugi Y."/>
            <person name="Saleh O."/>
            <person name="Blanc G."/>
            <person name="Decker E.L."/>
            <person name="van Gessel N."/>
            <person name="Grimwood J."/>
            <person name="Hayes R.D."/>
            <person name="Graham S.W."/>
            <person name="Gunter L.E."/>
            <person name="McDaniel S.F."/>
            <person name="Hoernstein S.N.W."/>
            <person name="Larsson A."/>
            <person name="Li F.W."/>
            <person name="Perroud P.F."/>
            <person name="Phillips J."/>
            <person name="Ranjan P."/>
            <person name="Rokshar D.S."/>
            <person name="Rothfels C.J."/>
            <person name="Schneider L."/>
            <person name="Shu S."/>
            <person name="Stevenson D.W."/>
            <person name="Thummler F."/>
            <person name="Tillich M."/>
            <person name="Villarreal Aguilar J.C."/>
            <person name="Widiez T."/>
            <person name="Wong G.K."/>
            <person name="Wymore A."/>
            <person name="Zhang Y."/>
            <person name="Zimmer A.D."/>
            <person name="Quatrano R.S."/>
            <person name="Mayer K.F.X."/>
            <person name="Goodstein D."/>
            <person name="Casacuberta J.M."/>
            <person name="Vandepoele K."/>
            <person name="Reski R."/>
            <person name="Cuming A.C."/>
            <person name="Tuskan G.A."/>
            <person name="Maumus F."/>
            <person name="Salse J."/>
            <person name="Schmutz J."/>
            <person name="Rensing S.A."/>
        </authorList>
    </citation>
    <scope>NUCLEOTIDE SEQUENCE [LARGE SCALE GENOMIC DNA]</scope>
    <source>
        <strain evidence="2 3">cv. Gransden 2004</strain>
    </source>
</reference>
<reference evidence="1 3" key="1">
    <citation type="journal article" date="2008" name="Science">
        <title>The Physcomitrella genome reveals evolutionary insights into the conquest of land by plants.</title>
        <authorList>
            <person name="Rensing S."/>
            <person name="Lang D."/>
            <person name="Zimmer A."/>
            <person name="Terry A."/>
            <person name="Salamov A."/>
            <person name="Shapiro H."/>
            <person name="Nishiyama T."/>
            <person name="Perroud P.-F."/>
            <person name="Lindquist E."/>
            <person name="Kamisugi Y."/>
            <person name="Tanahashi T."/>
            <person name="Sakakibara K."/>
            <person name="Fujita T."/>
            <person name="Oishi K."/>
            <person name="Shin-I T."/>
            <person name="Kuroki Y."/>
            <person name="Toyoda A."/>
            <person name="Suzuki Y."/>
            <person name="Hashimoto A."/>
            <person name="Yamaguchi K."/>
            <person name="Sugano A."/>
            <person name="Kohara Y."/>
            <person name="Fujiyama A."/>
            <person name="Anterola A."/>
            <person name="Aoki S."/>
            <person name="Ashton N."/>
            <person name="Barbazuk W.B."/>
            <person name="Barker E."/>
            <person name="Bennetzen J."/>
            <person name="Bezanilla M."/>
            <person name="Blankenship R."/>
            <person name="Cho S.H."/>
            <person name="Dutcher S."/>
            <person name="Estelle M."/>
            <person name="Fawcett J.A."/>
            <person name="Gundlach H."/>
            <person name="Hanada K."/>
            <person name="Heyl A."/>
            <person name="Hicks K.A."/>
            <person name="Hugh J."/>
            <person name="Lohr M."/>
            <person name="Mayer K."/>
            <person name="Melkozernov A."/>
            <person name="Murata T."/>
            <person name="Nelson D."/>
            <person name="Pils B."/>
            <person name="Prigge M."/>
            <person name="Reiss B."/>
            <person name="Renner T."/>
            <person name="Rombauts S."/>
            <person name="Rushton P."/>
            <person name="Sanderfoot A."/>
            <person name="Schween G."/>
            <person name="Shiu S.-H."/>
            <person name="Stueber K."/>
            <person name="Theodoulou F.L."/>
            <person name="Tu H."/>
            <person name="Van de Peer Y."/>
            <person name="Verrier P.J."/>
            <person name="Waters E."/>
            <person name="Wood A."/>
            <person name="Yang L."/>
            <person name="Cove D."/>
            <person name="Cuming A."/>
            <person name="Hasebe M."/>
            <person name="Lucas S."/>
            <person name="Mishler D.B."/>
            <person name="Reski R."/>
            <person name="Grigoriev I."/>
            <person name="Quatrano R.S."/>
            <person name="Boore J.L."/>
        </authorList>
    </citation>
    <scope>NUCLEOTIDE SEQUENCE [LARGE SCALE GENOMIC DNA]</scope>
    <source>
        <strain evidence="2 3">cv. Gransden 2004</strain>
    </source>
</reference>
<dbReference type="EMBL" id="ABEU02000020">
    <property type="protein sequence ID" value="PNR32683.1"/>
    <property type="molecule type" value="Genomic_DNA"/>
</dbReference>
<evidence type="ECO:0000313" key="1">
    <source>
        <dbReference type="EMBL" id="PNR32683.1"/>
    </source>
</evidence>
<gene>
    <name evidence="1" type="ORF">PHYPA_024625</name>
</gene>
<evidence type="ECO:0000313" key="2">
    <source>
        <dbReference type="EnsemblPlants" id="Pp3c20_2780V3.1"/>
    </source>
</evidence>
<dbReference type="EnsemblPlants" id="Pp3c20_2780V3.1">
    <property type="protein sequence ID" value="Pp3c20_2780V3.1"/>
    <property type="gene ID" value="Pp3c20_2780"/>
</dbReference>
<dbReference type="InParanoid" id="A0A2K1ITS6"/>
<proteinExistence type="predicted"/>
<keyword evidence="3" id="KW-1185">Reference proteome</keyword>
<sequence>MVVFCSSTDVTNLTKLKKVWKKVNYYLRL</sequence>
<protein>
    <submittedName>
        <fullName evidence="1 2">Uncharacterized protein</fullName>
    </submittedName>
</protein>
<name>A0A2K1ITS6_PHYPA</name>
<evidence type="ECO:0000313" key="3">
    <source>
        <dbReference type="Proteomes" id="UP000006727"/>
    </source>
</evidence>
<dbReference type="AlphaFoldDB" id="A0A2K1ITS6"/>
<dbReference type="Proteomes" id="UP000006727">
    <property type="component" value="Chromosome 20"/>
</dbReference>
<reference evidence="2" key="3">
    <citation type="submission" date="2020-12" db="UniProtKB">
        <authorList>
            <consortium name="EnsemblPlants"/>
        </authorList>
    </citation>
    <scope>IDENTIFICATION</scope>
</reference>
<dbReference type="Gramene" id="Pp3c20_2780V3.1">
    <property type="protein sequence ID" value="Pp3c20_2780V3.1"/>
    <property type="gene ID" value="Pp3c20_2780"/>
</dbReference>
<accession>A0A2K1ITS6</accession>